<dbReference type="Gene3D" id="3.40.91.30">
    <property type="match status" value="1"/>
</dbReference>
<organism evidence="1">
    <name type="scientific">marine sediment metagenome</name>
    <dbReference type="NCBI Taxonomy" id="412755"/>
    <lineage>
        <taxon>unclassified sequences</taxon>
        <taxon>metagenomes</taxon>
        <taxon>ecological metagenomes</taxon>
    </lineage>
</organism>
<sequence>ESYAIIWDAKIRADSYSMGTDDRTIREYIYTQSRDLKRKKHLRNIYYSIISSKYSTDFDDSIRSIKMETDVSEVILVEVEAIVEMVDAKLRSPLDITLGSDGFQQLFTASGLLTAENVRELLI</sequence>
<gene>
    <name evidence="1" type="ORF">S01H1_38456</name>
</gene>
<comment type="caution">
    <text evidence="1">The sequence shown here is derived from an EMBL/GenBank/DDBJ whole genome shotgun (WGS) entry which is preliminary data.</text>
</comment>
<reference evidence="1" key="1">
    <citation type="journal article" date="2014" name="Front. Microbiol.">
        <title>High frequency of phylogenetically diverse reductive dehalogenase-homologous genes in deep subseafloor sedimentary metagenomes.</title>
        <authorList>
            <person name="Kawai M."/>
            <person name="Futagami T."/>
            <person name="Toyoda A."/>
            <person name="Takaki Y."/>
            <person name="Nishi S."/>
            <person name="Hori S."/>
            <person name="Arai W."/>
            <person name="Tsubouchi T."/>
            <person name="Morono Y."/>
            <person name="Uchiyama I."/>
            <person name="Ito T."/>
            <person name="Fujiyama A."/>
            <person name="Inagaki F."/>
            <person name="Takami H."/>
        </authorList>
    </citation>
    <scope>NUCLEOTIDE SEQUENCE</scope>
    <source>
        <strain evidence="1">Expedition CK06-06</strain>
    </source>
</reference>
<name>X0UHJ3_9ZZZZ</name>
<accession>X0UHJ3</accession>
<proteinExistence type="predicted"/>
<evidence type="ECO:0000313" key="1">
    <source>
        <dbReference type="EMBL" id="GAG05234.1"/>
    </source>
</evidence>
<protein>
    <submittedName>
        <fullName evidence="1">Uncharacterized protein</fullName>
    </submittedName>
</protein>
<feature type="non-terminal residue" evidence="1">
    <location>
        <position position="1"/>
    </location>
</feature>
<dbReference type="AlphaFoldDB" id="X0UHJ3"/>
<dbReference type="EMBL" id="BARS01024212">
    <property type="protein sequence ID" value="GAG05234.1"/>
    <property type="molecule type" value="Genomic_DNA"/>
</dbReference>